<dbReference type="CDD" id="cd06286">
    <property type="entry name" value="PBP1_CcpB-like"/>
    <property type="match status" value="1"/>
</dbReference>
<dbReference type="Proteomes" id="UP000663452">
    <property type="component" value="Chromosome"/>
</dbReference>
<dbReference type="EMBL" id="CP070969">
    <property type="protein sequence ID" value="QSF46179.1"/>
    <property type="molecule type" value="Genomic_DNA"/>
</dbReference>
<sequence>MSNLDQIAKLSGFSKATVSRVLNHSPHVSQATRDKITNIMEELDYVPNGNAISLSKGQTQQIGMVTEGINEVMLPFLNSFVETASGHGYQTIIYTSGGDPQKELQAFEDMRRKRVDALVISTCVNDLALLDSYCKYGPIVSWQRMELPEIASVAMNQYDGYLLGLEHVIQRGYTRIANAFGRPSSMNTLSRINAYEDTMRKYGLPVHPHWSRTGVYSIRQGEQLVRELLVGTEEGPNVILCANDLVAAGIVSEARRQQLRIPEDLAVVGFDNTELAHTLGITSIDNPIADQAKNAFHLLLSKLKGVEEEQQKLQYRLVQRATT</sequence>
<dbReference type="RefSeq" id="WP_206103674.1">
    <property type="nucleotide sequence ID" value="NZ_CP070969.1"/>
</dbReference>
<protein>
    <submittedName>
        <fullName evidence="5">LacI family DNA-binding transcriptional regulator</fullName>
    </submittedName>
</protein>
<dbReference type="PROSITE" id="PS50932">
    <property type="entry name" value="HTH_LACI_2"/>
    <property type="match status" value="1"/>
</dbReference>
<dbReference type="SUPFAM" id="SSF53822">
    <property type="entry name" value="Periplasmic binding protein-like I"/>
    <property type="match status" value="1"/>
</dbReference>
<dbReference type="SMART" id="SM00354">
    <property type="entry name" value="HTH_LACI"/>
    <property type="match status" value="1"/>
</dbReference>
<evidence type="ECO:0000256" key="1">
    <source>
        <dbReference type="ARBA" id="ARBA00023015"/>
    </source>
</evidence>
<evidence type="ECO:0000313" key="6">
    <source>
        <dbReference type="Proteomes" id="UP000663452"/>
    </source>
</evidence>
<dbReference type="PANTHER" id="PTHR30146">
    <property type="entry name" value="LACI-RELATED TRANSCRIPTIONAL REPRESSOR"/>
    <property type="match status" value="1"/>
</dbReference>
<dbReference type="InterPro" id="IPR010982">
    <property type="entry name" value="Lambda_DNA-bd_dom_sf"/>
</dbReference>
<evidence type="ECO:0000259" key="4">
    <source>
        <dbReference type="PROSITE" id="PS50932"/>
    </source>
</evidence>
<dbReference type="Gene3D" id="1.10.260.40">
    <property type="entry name" value="lambda repressor-like DNA-binding domains"/>
    <property type="match status" value="1"/>
</dbReference>
<dbReference type="InterPro" id="IPR000843">
    <property type="entry name" value="HTH_LacI"/>
</dbReference>
<dbReference type="Pfam" id="PF00356">
    <property type="entry name" value="LacI"/>
    <property type="match status" value="1"/>
</dbReference>
<organism evidence="5 6">
    <name type="scientific">Paenibacillus tianjinensis</name>
    <dbReference type="NCBI Taxonomy" id="2810347"/>
    <lineage>
        <taxon>Bacteria</taxon>
        <taxon>Bacillati</taxon>
        <taxon>Bacillota</taxon>
        <taxon>Bacilli</taxon>
        <taxon>Bacillales</taxon>
        <taxon>Paenibacillaceae</taxon>
        <taxon>Paenibacillus</taxon>
    </lineage>
</organism>
<reference evidence="5 6" key="1">
    <citation type="submission" date="2021-02" db="EMBL/GenBank/DDBJ databases">
        <title>Paenibacillus tianjinensis sp. nov.</title>
        <authorList>
            <person name="Liu H."/>
        </authorList>
    </citation>
    <scope>NUCLEOTIDE SEQUENCE [LARGE SCALE GENOMIC DNA]</scope>
    <source>
        <strain evidence="5 6">TB2019</strain>
    </source>
</reference>
<feature type="domain" description="HTH lacI-type" evidence="4">
    <location>
        <begin position="2"/>
        <end position="56"/>
    </location>
</feature>
<name>A0ABX7LDH9_9BACL</name>
<evidence type="ECO:0000256" key="3">
    <source>
        <dbReference type="ARBA" id="ARBA00023163"/>
    </source>
</evidence>
<keyword evidence="1" id="KW-0805">Transcription regulation</keyword>
<dbReference type="InterPro" id="IPR046335">
    <property type="entry name" value="LacI/GalR-like_sensor"/>
</dbReference>
<gene>
    <name evidence="5" type="ORF">JRJ22_06095</name>
</gene>
<dbReference type="InterPro" id="IPR028082">
    <property type="entry name" value="Peripla_BP_I"/>
</dbReference>
<evidence type="ECO:0000313" key="5">
    <source>
        <dbReference type="EMBL" id="QSF46179.1"/>
    </source>
</evidence>
<dbReference type="CDD" id="cd01392">
    <property type="entry name" value="HTH_LacI"/>
    <property type="match status" value="1"/>
</dbReference>
<dbReference type="Gene3D" id="3.40.50.2300">
    <property type="match status" value="2"/>
</dbReference>
<accession>A0ABX7LDH9</accession>
<dbReference type="Pfam" id="PF13377">
    <property type="entry name" value="Peripla_BP_3"/>
    <property type="match status" value="1"/>
</dbReference>
<dbReference type="GO" id="GO:0003677">
    <property type="term" value="F:DNA binding"/>
    <property type="evidence" value="ECO:0007669"/>
    <property type="project" value="UniProtKB-KW"/>
</dbReference>
<evidence type="ECO:0000256" key="2">
    <source>
        <dbReference type="ARBA" id="ARBA00023125"/>
    </source>
</evidence>
<keyword evidence="3" id="KW-0804">Transcription</keyword>
<proteinExistence type="predicted"/>
<dbReference type="PANTHER" id="PTHR30146:SF105">
    <property type="entry name" value="CATABOLITE CONTROL PROTEIN B"/>
    <property type="match status" value="1"/>
</dbReference>
<keyword evidence="2 5" id="KW-0238">DNA-binding</keyword>
<dbReference type="SUPFAM" id="SSF47413">
    <property type="entry name" value="lambda repressor-like DNA-binding domains"/>
    <property type="match status" value="1"/>
</dbReference>
<keyword evidence="6" id="KW-1185">Reference proteome</keyword>